<dbReference type="GO" id="GO:0000918">
    <property type="term" value="P:division septum site selection"/>
    <property type="evidence" value="ECO:0007669"/>
    <property type="project" value="TreeGrafter"/>
</dbReference>
<evidence type="ECO:0000313" key="4">
    <source>
        <dbReference type="Proteomes" id="UP000238937"/>
    </source>
</evidence>
<keyword evidence="4" id="KW-1185">Reference proteome</keyword>
<dbReference type="Pfam" id="PF12204">
    <property type="entry name" value="DUF3598_N"/>
    <property type="match status" value="1"/>
</dbReference>
<feature type="domain" description="DUF3598" evidence="1">
    <location>
        <begin position="5"/>
        <end position="140"/>
    </location>
</feature>
<feature type="domain" description="Biogenesis factor required for ATP synthase 1-like C-terminal" evidence="2">
    <location>
        <begin position="145"/>
        <end position="278"/>
    </location>
</feature>
<evidence type="ECO:0000313" key="3">
    <source>
        <dbReference type="EMBL" id="PSB54504.1"/>
    </source>
</evidence>
<dbReference type="SUPFAM" id="SSF50814">
    <property type="entry name" value="Lipocalins"/>
    <property type="match status" value="2"/>
</dbReference>
<organism evidence="3 4">
    <name type="scientific">Chamaesiphon polymorphus CCALA 037</name>
    <dbReference type="NCBI Taxonomy" id="2107692"/>
    <lineage>
        <taxon>Bacteria</taxon>
        <taxon>Bacillati</taxon>
        <taxon>Cyanobacteriota</taxon>
        <taxon>Cyanophyceae</taxon>
        <taxon>Gomontiellales</taxon>
        <taxon>Chamaesiphonaceae</taxon>
        <taxon>Chamaesiphon</taxon>
    </lineage>
</organism>
<reference evidence="3 4" key="1">
    <citation type="submission" date="2018-03" db="EMBL/GenBank/DDBJ databases">
        <title>The ancient ancestry and fast evolution of plastids.</title>
        <authorList>
            <person name="Moore K.R."/>
            <person name="Magnabosco C."/>
            <person name="Momper L."/>
            <person name="Gold D.A."/>
            <person name="Bosak T."/>
            <person name="Fournier G.P."/>
        </authorList>
    </citation>
    <scope>NUCLEOTIDE SEQUENCE [LARGE SCALE GENOMIC DNA]</scope>
    <source>
        <strain evidence="3 4">CCALA 037</strain>
    </source>
</reference>
<evidence type="ECO:0000259" key="2">
    <source>
        <dbReference type="Pfam" id="PF21053"/>
    </source>
</evidence>
<evidence type="ECO:0000259" key="1">
    <source>
        <dbReference type="Pfam" id="PF12204"/>
    </source>
</evidence>
<proteinExistence type="predicted"/>
<dbReference type="InterPro" id="IPR048378">
    <property type="entry name" value="BFA1-like_C"/>
</dbReference>
<comment type="caution">
    <text evidence="3">The sequence shown here is derived from an EMBL/GenBank/DDBJ whole genome shotgun (WGS) entry which is preliminary data.</text>
</comment>
<dbReference type="InterPro" id="IPR022017">
    <property type="entry name" value="BFA1-like_DUF3598"/>
</dbReference>
<dbReference type="AlphaFoldDB" id="A0A2T1GB33"/>
<name>A0A2T1GB33_9CYAN</name>
<dbReference type="GO" id="GO:0005886">
    <property type="term" value="C:plasma membrane"/>
    <property type="evidence" value="ECO:0007669"/>
    <property type="project" value="TreeGrafter"/>
</dbReference>
<dbReference type="Pfam" id="PF21053">
    <property type="entry name" value="BFA1_C"/>
    <property type="match status" value="1"/>
</dbReference>
<sequence>MVKTMKSQWECVLQNLGEWQGSFTRLSPTGEEIEDIPSLISLTGVDENRAIHLSLTRHYPDAEGILQPQEMAFDFSEPSPGAIFFETGAFSEGSISWRMGALGGAEFAFKHEDRRLRLIPQYDGDGKFFRLTQIREGRVGTNAPERPPLELADWLGVWQGEAVTRYPGSTQVSESPTVQTAALTDDRTVASSRSIGSQVTESILTIDASTPTRLTNQSTQAILLPDAAYVLCPTQFVPGVAIELEVGWSIEPNLRQRLIRTYTDRGEWFSLTFITESRSG</sequence>
<gene>
    <name evidence="3" type="ORF">C7B77_17980</name>
</gene>
<dbReference type="Proteomes" id="UP000238937">
    <property type="component" value="Unassembled WGS sequence"/>
</dbReference>
<dbReference type="PANTHER" id="PTHR33404:SF1">
    <property type="entry name" value="SLL0497 PROTEIN"/>
    <property type="match status" value="1"/>
</dbReference>
<dbReference type="Gene3D" id="2.40.128.20">
    <property type="match status" value="2"/>
</dbReference>
<accession>A0A2T1GB33</accession>
<dbReference type="EMBL" id="PVWO01000254">
    <property type="protein sequence ID" value="PSB54504.1"/>
    <property type="molecule type" value="Genomic_DNA"/>
</dbReference>
<dbReference type="InterPro" id="IPR012674">
    <property type="entry name" value="Calycin"/>
</dbReference>
<dbReference type="PANTHER" id="PTHR33404">
    <property type="entry name" value="CELL DIVISION TOPOLOGICAL SPECIFICITY FACTOR HOMOLOG, CHLOROPLASTIC"/>
    <property type="match status" value="1"/>
</dbReference>
<protein>
    <submittedName>
        <fullName evidence="3">Uncharacterized protein</fullName>
    </submittedName>
</protein>